<dbReference type="PANTHER" id="PTHR23236">
    <property type="entry name" value="EUKARYOTIC TRANSLATION INITIATION FACTOR 4B/4H"/>
    <property type="match status" value="1"/>
</dbReference>
<accession>A0A194R147</accession>
<feature type="compositionally biased region" description="Basic and acidic residues" evidence="3">
    <location>
        <begin position="174"/>
        <end position="184"/>
    </location>
</feature>
<dbReference type="InterPro" id="IPR012677">
    <property type="entry name" value="Nucleotide-bd_a/b_plait_sf"/>
</dbReference>
<proteinExistence type="predicted"/>
<dbReference type="AlphaFoldDB" id="A0A194R147"/>
<sequence>MLMTPPWNLLIWALSQKMGDTAIDKKVKKIARKRKRKSNENVVSAINVPKNIVASKIDADNTKLTTLKEGLKSPDIKKCKTTEVIEQYPILNDKELIQKLQSVSLTNNQKGRLRQIIRDSLRGTSEVLLPEVINNRIQAILKSSDVYTDSDLRKLRILYNMLKTALKANTIEKTKTDKVKSKKSDVKKKKEKLSTDDAQKKDTLPNEGVGVKKSEKENVQKVKGPKRYVVFVGNLPLDIDKEKIMQHFAEFNDSIVDVRLPKQKEGKKSAIAYVELKNEVVYELALSKHHSMLGNKRINVLYTTQKNGKITKAEAKSKSAKLIALQKSGKLIGSVPMNKKRSQRRLKMKQARAKLAAETI</sequence>
<reference evidence="5 6" key="1">
    <citation type="journal article" date="2015" name="Nat. Commun.">
        <title>Outbred genome sequencing and CRISPR/Cas9 gene editing in butterflies.</title>
        <authorList>
            <person name="Li X."/>
            <person name="Fan D."/>
            <person name="Zhang W."/>
            <person name="Liu G."/>
            <person name="Zhang L."/>
            <person name="Zhao L."/>
            <person name="Fang X."/>
            <person name="Chen L."/>
            <person name="Dong Y."/>
            <person name="Chen Y."/>
            <person name="Ding Y."/>
            <person name="Zhao R."/>
            <person name="Feng M."/>
            <person name="Zhu Y."/>
            <person name="Feng Y."/>
            <person name="Jiang X."/>
            <person name="Zhu D."/>
            <person name="Xiang H."/>
            <person name="Feng X."/>
            <person name="Li S."/>
            <person name="Wang J."/>
            <person name="Zhang G."/>
            <person name="Kronforst M.R."/>
            <person name="Wang W."/>
        </authorList>
    </citation>
    <scope>NUCLEOTIDE SEQUENCE [LARGE SCALE GENOMIC DNA]</scope>
    <source>
        <strain evidence="5">Ya'a_city_454_Pm</strain>
        <tissue evidence="5">Whole body</tissue>
    </source>
</reference>
<dbReference type="EMBL" id="KQ460890">
    <property type="protein sequence ID" value="KPJ10975.1"/>
    <property type="molecule type" value="Genomic_DNA"/>
</dbReference>
<evidence type="ECO:0000313" key="5">
    <source>
        <dbReference type="EMBL" id="KPJ10975.1"/>
    </source>
</evidence>
<evidence type="ECO:0000256" key="2">
    <source>
        <dbReference type="PROSITE-ProRule" id="PRU00176"/>
    </source>
</evidence>
<dbReference type="PANTHER" id="PTHR23236:SF11">
    <property type="entry name" value="EUKARYOTIC TRANSLATION INITIATION FACTOR 4H"/>
    <property type="match status" value="1"/>
</dbReference>
<dbReference type="Proteomes" id="UP000053240">
    <property type="component" value="Unassembled WGS sequence"/>
</dbReference>
<dbReference type="SUPFAM" id="SSF54928">
    <property type="entry name" value="RNA-binding domain, RBD"/>
    <property type="match status" value="1"/>
</dbReference>
<dbReference type="Gene3D" id="3.30.70.330">
    <property type="match status" value="1"/>
</dbReference>
<evidence type="ECO:0000259" key="4">
    <source>
        <dbReference type="PROSITE" id="PS50102"/>
    </source>
</evidence>
<protein>
    <recommendedName>
        <fullName evidence="4">RRM domain-containing protein</fullName>
    </recommendedName>
</protein>
<organism evidence="5 6">
    <name type="scientific">Papilio machaon</name>
    <name type="common">Old World swallowtail butterfly</name>
    <dbReference type="NCBI Taxonomy" id="76193"/>
    <lineage>
        <taxon>Eukaryota</taxon>
        <taxon>Metazoa</taxon>
        <taxon>Ecdysozoa</taxon>
        <taxon>Arthropoda</taxon>
        <taxon>Hexapoda</taxon>
        <taxon>Insecta</taxon>
        <taxon>Pterygota</taxon>
        <taxon>Neoptera</taxon>
        <taxon>Endopterygota</taxon>
        <taxon>Lepidoptera</taxon>
        <taxon>Glossata</taxon>
        <taxon>Ditrysia</taxon>
        <taxon>Papilionoidea</taxon>
        <taxon>Papilionidae</taxon>
        <taxon>Papilioninae</taxon>
        <taxon>Papilio</taxon>
    </lineage>
</organism>
<dbReference type="InterPro" id="IPR035979">
    <property type="entry name" value="RBD_domain_sf"/>
</dbReference>
<dbReference type="Pfam" id="PF00076">
    <property type="entry name" value="RRM_1"/>
    <property type="match status" value="1"/>
</dbReference>
<keyword evidence="1 2" id="KW-0694">RNA-binding</keyword>
<feature type="domain" description="RRM" evidence="4">
    <location>
        <begin position="228"/>
        <end position="305"/>
    </location>
</feature>
<dbReference type="STRING" id="76193.A0A194R147"/>
<name>A0A194R147_PAPMA</name>
<dbReference type="InterPro" id="IPR000504">
    <property type="entry name" value="RRM_dom"/>
</dbReference>
<evidence type="ECO:0000313" key="6">
    <source>
        <dbReference type="Proteomes" id="UP000053240"/>
    </source>
</evidence>
<keyword evidence="6" id="KW-1185">Reference proteome</keyword>
<evidence type="ECO:0000256" key="3">
    <source>
        <dbReference type="SAM" id="MobiDB-lite"/>
    </source>
</evidence>
<feature type="region of interest" description="Disordered" evidence="3">
    <location>
        <begin position="174"/>
        <end position="209"/>
    </location>
</feature>
<feature type="compositionally biased region" description="Basic and acidic residues" evidence="3">
    <location>
        <begin position="192"/>
        <end position="209"/>
    </location>
</feature>
<evidence type="ECO:0000256" key="1">
    <source>
        <dbReference type="ARBA" id="ARBA00022884"/>
    </source>
</evidence>
<dbReference type="GO" id="GO:0003723">
    <property type="term" value="F:RNA binding"/>
    <property type="evidence" value="ECO:0007669"/>
    <property type="project" value="UniProtKB-UniRule"/>
</dbReference>
<dbReference type="PROSITE" id="PS50102">
    <property type="entry name" value="RRM"/>
    <property type="match status" value="1"/>
</dbReference>
<dbReference type="InParanoid" id="A0A194R147"/>
<dbReference type="SMART" id="SM00360">
    <property type="entry name" value="RRM"/>
    <property type="match status" value="1"/>
</dbReference>
<gene>
    <name evidence="5" type="ORF">RR48_10155</name>
</gene>